<dbReference type="RefSeq" id="WP_040828270.1">
    <property type="nucleotide sequence ID" value="NZ_JBIAQY010000011.1"/>
</dbReference>
<dbReference type="InterPro" id="IPR006176">
    <property type="entry name" value="3-OHacyl-CoA_DH_NAD-bd"/>
</dbReference>
<evidence type="ECO:0000256" key="2">
    <source>
        <dbReference type="ARBA" id="ARBA00009463"/>
    </source>
</evidence>
<dbReference type="PIRSF" id="PIRSF000105">
    <property type="entry name" value="HCDH"/>
    <property type="match status" value="1"/>
</dbReference>
<dbReference type="InterPro" id="IPR013328">
    <property type="entry name" value="6PGD_dom2"/>
</dbReference>
<evidence type="ECO:0000256" key="1">
    <source>
        <dbReference type="ARBA" id="ARBA00005086"/>
    </source>
</evidence>
<proteinExistence type="inferred from homology"/>
<dbReference type="InterPro" id="IPR008927">
    <property type="entry name" value="6-PGluconate_DH-like_C_sf"/>
</dbReference>
<dbReference type="PANTHER" id="PTHR48075:SF5">
    <property type="entry name" value="3-HYDROXYBUTYRYL-COA DEHYDROGENASE"/>
    <property type="match status" value="1"/>
</dbReference>
<feature type="domain" description="3-hydroxyacyl-CoA dehydrogenase NAD binding" evidence="6">
    <location>
        <begin position="5"/>
        <end position="183"/>
    </location>
</feature>
<comment type="pathway">
    <text evidence="1">Lipid metabolism; butanoate metabolism.</text>
</comment>
<gene>
    <name evidence="7" type="ORF">ACFYXQ_28960</name>
</gene>
<dbReference type="InterPro" id="IPR022694">
    <property type="entry name" value="3-OHacyl-CoA_DH"/>
</dbReference>
<dbReference type="Pfam" id="PF02737">
    <property type="entry name" value="3HCDH_N"/>
    <property type="match status" value="1"/>
</dbReference>
<accession>A0ABW6S683</accession>
<feature type="domain" description="3-hydroxyacyl-CoA dehydrogenase C-terminal" evidence="5">
    <location>
        <begin position="187"/>
        <end position="282"/>
    </location>
</feature>
<sequence length="297" mass="32184">MISRILVVGAGAMGAQIALTAALAGYEAVLTDIDDGRLIQARSELTDLLATRVRRERLTETAAQSALDRLTCTSETDRWAPSVDYVIEAAVEKLDVKRKLFAHLDGLLPEHAILASNSSGFVPSRLADATGRPDRVCNLHFFNPALIMRGVEIVRGPQTSDHTVQTSVQLAERLGKTPVVLDREIPGFLANRILNAVRDEAIALLEADIATVEAIDSICRTALGYPMGPFELMDLTGVDIGYLTKTARFEESGDPRDAPSRSVALLVERGELGRKTGRGWYDHAADGTASARPRPQE</sequence>
<evidence type="ECO:0000313" key="7">
    <source>
        <dbReference type="EMBL" id="MFF3571817.1"/>
    </source>
</evidence>
<dbReference type="InterPro" id="IPR036291">
    <property type="entry name" value="NAD(P)-bd_dom_sf"/>
</dbReference>
<dbReference type="SUPFAM" id="SSF48179">
    <property type="entry name" value="6-phosphogluconate dehydrogenase C-terminal domain-like"/>
    <property type="match status" value="1"/>
</dbReference>
<name>A0ABW6S683_9NOCA</name>
<organism evidence="7 8">
    <name type="scientific">Nocardia jiangxiensis</name>
    <dbReference type="NCBI Taxonomy" id="282685"/>
    <lineage>
        <taxon>Bacteria</taxon>
        <taxon>Bacillati</taxon>
        <taxon>Actinomycetota</taxon>
        <taxon>Actinomycetes</taxon>
        <taxon>Mycobacteriales</taxon>
        <taxon>Nocardiaceae</taxon>
        <taxon>Nocardia</taxon>
    </lineage>
</organism>
<reference evidence="7 8" key="1">
    <citation type="submission" date="2024-10" db="EMBL/GenBank/DDBJ databases">
        <title>The Natural Products Discovery Center: Release of the First 8490 Sequenced Strains for Exploring Actinobacteria Biosynthetic Diversity.</title>
        <authorList>
            <person name="Kalkreuter E."/>
            <person name="Kautsar S.A."/>
            <person name="Yang D."/>
            <person name="Bader C.D."/>
            <person name="Teijaro C.N."/>
            <person name="Fluegel L."/>
            <person name="Davis C.M."/>
            <person name="Simpson J.R."/>
            <person name="Lauterbach L."/>
            <person name="Steele A.D."/>
            <person name="Gui C."/>
            <person name="Meng S."/>
            <person name="Li G."/>
            <person name="Viehrig K."/>
            <person name="Ye F."/>
            <person name="Su P."/>
            <person name="Kiefer A.F."/>
            <person name="Nichols A."/>
            <person name="Cepeda A.J."/>
            <person name="Yan W."/>
            <person name="Fan B."/>
            <person name="Jiang Y."/>
            <person name="Adhikari A."/>
            <person name="Zheng C.-J."/>
            <person name="Schuster L."/>
            <person name="Cowan T.M."/>
            <person name="Smanski M.J."/>
            <person name="Chevrette M.G."/>
            <person name="De Carvalho L.P.S."/>
            <person name="Shen B."/>
        </authorList>
    </citation>
    <scope>NUCLEOTIDE SEQUENCE [LARGE SCALE GENOMIC DNA]</scope>
    <source>
        <strain evidence="7 8">NPDC002593</strain>
    </source>
</reference>
<evidence type="ECO:0000313" key="8">
    <source>
        <dbReference type="Proteomes" id="UP001601992"/>
    </source>
</evidence>
<comment type="caution">
    <text evidence="7">The sequence shown here is derived from an EMBL/GenBank/DDBJ whole genome shotgun (WGS) entry which is preliminary data.</text>
</comment>
<dbReference type="Gene3D" id="1.10.1040.10">
    <property type="entry name" value="N-(1-d-carboxylethyl)-l-norvaline Dehydrogenase, domain 2"/>
    <property type="match status" value="1"/>
</dbReference>
<keyword evidence="8" id="KW-1185">Reference proteome</keyword>
<evidence type="ECO:0000259" key="5">
    <source>
        <dbReference type="Pfam" id="PF00725"/>
    </source>
</evidence>
<dbReference type="EMBL" id="JBIAQY010000011">
    <property type="protein sequence ID" value="MFF3571817.1"/>
    <property type="molecule type" value="Genomic_DNA"/>
</dbReference>
<evidence type="ECO:0000256" key="4">
    <source>
        <dbReference type="SAM" id="MobiDB-lite"/>
    </source>
</evidence>
<keyword evidence="3 7" id="KW-0560">Oxidoreductase</keyword>
<dbReference type="SUPFAM" id="SSF51735">
    <property type="entry name" value="NAD(P)-binding Rossmann-fold domains"/>
    <property type="match status" value="1"/>
</dbReference>
<comment type="similarity">
    <text evidence="2">Belongs to the 3-hydroxyacyl-CoA dehydrogenase family.</text>
</comment>
<feature type="compositionally biased region" description="Basic and acidic residues" evidence="4">
    <location>
        <begin position="276"/>
        <end position="285"/>
    </location>
</feature>
<dbReference type="GO" id="GO:0003857">
    <property type="term" value="F:(3S)-3-hydroxyacyl-CoA dehydrogenase (NAD+) activity"/>
    <property type="evidence" value="ECO:0007669"/>
    <property type="project" value="UniProtKB-EC"/>
</dbReference>
<dbReference type="Gene3D" id="3.40.50.720">
    <property type="entry name" value="NAD(P)-binding Rossmann-like Domain"/>
    <property type="match status" value="1"/>
</dbReference>
<dbReference type="Pfam" id="PF00725">
    <property type="entry name" value="3HCDH"/>
    <property type="match status" value="1"/>
</dbReference>
<dbReference type="InterPro" id="IPR006108">
    <property type="entry name" value="3HC_DH_C"/>
</dbReference>
<evidence type="ECO:0000259" key="6">
    <source>
        <dbReference type="Pfam" id="PF02737"/>
    </source>
</evidence>
<evidence type="ECO:0000256" key="3">
    <source>
        <dbReference type="ARBA" id="ARBA00023002"/>
    </source>
</evidence>
<dbReference type="PANTHER" id="PTHR48075">
    <property type="entry name" value="3-HYDROXYACYL-COA DEHYDROGENASE FAMILY PROTEIN"/>
    <property type="match status" value="1"/>
</dbReference>
<feature type="region of interest" description="Disordered" evidence="4">
    <location>
        <begin position="276"/>
        <end position="297"/>
    </location>
</feature>
<dbReference type="Proteomes" id="UP001601992">
    <property type="component" value="Unassembled WGS sequence"/>
</dbReference>
<protein>
    <submittedName>
        <fullName evidence="7">3-hydroxyacyl-CoA dehydrogenase family protein</fullName>
        <ecNumber evidence="7">1.1.1.35</ecNumber>
    </submittedName>
</protein>
<dbReference type="EC" id="1.1.1.35" evidence="7"/>